<sequence>KANSKEFLQIKIIKNRMNNILQIDDELKIIKELEEIIYEIDHKKLNLNYQFMCYARINN</sequence>
<gene>
    <name evidence="1" type="ORF">GMARGA_LOCUS46224</name>
</gene>
<keyword evidence="2" id="KW-1185">Reference proteome</keyword>
<evidence type="ECO:0000313" key="1">
    <source>
        <dbReference type="EMBL" id="CAG8857405.1"/>
    </source>
</evidence>
<evidence type="ECO:0000313" key="2">
    <source>
        <dbReference type="Proteomes" id="UP000789901"/>
    </source>
</evidence>
<comment type="caution">
    <text evidence="1">The sequence shown here is derived from an EMBL/GenBank/DDBJ whole genome shotgun (WGS) entry which is preliminary data.</text>
</comment>
<name>A0ABN7XPY2_GIGMA</name>
<accession>A0ABN7XPY2</accession>
<proteinExistence type="predicted"/>
<dbReference type="EMBL" id="CAJVQB010170614">
    <property type="protein sequence ID" value="CAG8857405.1"/>
    <property type="molecule type" value="Genomic_DNA"/>
</dbReference>
<feature type="non-terminal residue" evidence="1">
    <location>
        <position position="1"/>
    </location>
</feature>
<reference evidence="1 2" key="1">
    <citation type="submission" date="2021-06" db="EMBL/GenBank/DDBJ databases">
        <authorList>
            <person name="Kallberg Y."/>
            <person name="Tangrot J."/>
            <person name="Rosling A."/>
        </authorList>
    </citation>
    <scope>NUCLEOTIDE SEQUENCE [LARGE SCALE GENOMIC DNA]</scope>
    <source>
        <strain evidence="1 2">120-4 pot B 10/14</strain>
    </source>
</reference>
<protein>
    <submittedName>
        <fullName evidence="1">10166_t:CDS:1</fullName>
    </submittedName>
</protein>
<organism evidence="1 2">
    <name type="scientific">Gigaspora margarita</name>
    <dbReference type="NCBI Taxonomy" id="4874"/>
    <lineage>
        <taxon>Eukaryota</taxon>
        <taxon>Fungi</taxon>
        <taxon>Fungi incertae sedis</taxon>
        <taxon>Mucoromycota</taxon>
        <taxon>Glomeromycotina</taxon>
        <taxon>Glomeromycetes</taxon>
        <taxon>Diversisporales</taxon>
        <taxon>Gigasporaceae</taxon>
        <taxon>Gigaspora</taxon>
    </lineage>
</organism>
<dbReference type="Proteomes" id="UP000789901">
    <property type="component" value="Unassembled WGS sequence"/>
</dbReference>